<keyword evidence="1" id="KW-1133">Transmembrane helix</keyword>
<dbReference type="AlphaFoldDB" id="A0A0J6SCL3"/>
<name>A0A0J6SCL3_9HYPH</name>
<dbReference type="PATRIC" id="fig|298794.3.peg.2843"/>
<evidence type="ECO:0000313" key="3">
    <source>
        <dbReference type="Proteomes" id="UP000035955"/>
    </source>
</evidence>
<dbReference type="EMBL" id="LABY01000196">
    <property type="protein sequence ID" value="KMO31404.1"/>
    <property type="molecule type" value="Genomic_DNA"/>
</dbReference>
<dbReference type="Proteomes" id="UP000035955">
    <property type="component" value="Unassembled WGS sequence"/>
</dbReference>
<sequence>MLSGSDDSATDIRTYPGFERRWNVFQTVVQVLIGLTIAAGLAGLFGDGPLARAERAVPGTPLVLRYDRFLRAGYPSQMRVTIARPLDDEHVALDLSADFLEHVSVSATQPRAESVDATPAGVTYRFRLGSERRGDITLMLAPREYGATTARVSALGRTVELPLLIYP</sequence>
<protein>
    <submittedName>
        <fullName evidence="2">Uncharacterized protein</fullName>
    </submittedName>
</protein>
<keyword evidence="1" id="KW-0812">Transmembrane</keyword>
<accession>A0A0J6SCL3</accession>
<dbReference type="OrthoDB" id="7990384at2"/>
<dbReference type="RefSeq" id="WP_048447122.1">
    <property type="nucleotide sequence ID" value="NZ_LABY01000196.1"/>
</dbReference>
<proteinExistence type="predicted"/>
<reference evidence="2 3" key="1">
    <citation type="submission" date="2015-03" db="EMBL/GenBank/DDBJ databases">
        <title>Genome sequencing of Methylobacterium variabile DSM 16961.</title>
        <authorList>
            <person name="Chaudhry V."/>
            <person name="Patil P.B."/>
        </authorList>
    </citation>
    <scope>NUCLEOTIDE SEQUENCE [LARGE SCALE GENOMIC DNA]</scope>
    <source>
        <strain evidence="2 3">DSM 16961</strain>
    </source>
</reference>
<gene>
    <name evidence="2" type="ORF">VQ02_25920</name>
</gene>
<organism evidence="2 3">
    <name type="scientific">Methylobacterium variabile</name>
    <dbReference type="NCBI Taxonomy" id="298794"/>
    <lineage>
        <taxon>Bacteria</taxon>
        <taxon>Pseudomonadati</taxon>
        <taxon>Pseudomonadota</taxon>
        <taxon>Alphaproteobacteria</taxon>
        <taxon>Hyphomicrobiales</taxon>
        <taxon>Methylobacteriaceae</taxon>
        <taxon>Methylobacterium</taxon>
    </lineage>
</organism>
<evidence type="ECO:0000256" key="1">
    <source>
        <dbReference type="SAM" id="Phobius"/>
    </source>
</evidence>
<keyword evidence="3" id="KW-1185">Reference proteome</keyword>
<keyword evidence="1" id="KW-0472">Membrane</keyword>
<comment type="caution">
    <text evidence="2">The sequence shown here is derived from an EMBL/GenBank/DDBJ whole genome shotgun (WGS) entry which is preliminary data.</text>
</comment>
<evidence type="ECO:0000313" key="2">
    <source>
        <dbReference type="EMBL" id="KMO31404.1"/>
    </source>
</evidence>
<feature type="transmembrane region" description="Helical" evidence="1">
    <location>
        <begin position="24"/>
        <end position="45"/>
    </location>
</feature>